<accession>A0A2U1FBN4</accession>
<sequence>MDASAETRPDAGTGPDAPTRVRRVAHEITHDLVRAEDLRGLRSDLVAWVRATAGCPEGPALADRLDDVATALYEALTNVVDHAYPQGGGPLRVTARLTVTGGVDEPAENRAVSPSPWLEIEVADRGGWRPAPADPGHRGRGLQLLAGLSDGHDVQRDPGGTHVLLWWHRPP</sequence>
<dbReference type="Pfam" id="PF13581">
    <property type="entry name" value="HATPase_c_2"/>
    <property type="match status" value="1"/>
</dbReference>
<dbReference type="EMBL" id="QEKW01000006">
    <property type="protein sequence ID" value="PVZ09574.1"/>
    <property type="molecule type" value="Genomic_DNA"/>
</dbReference>
<dbReference type="RefSeq" id="WP_165825699.1">
    <property type="nucleotide sequence ID" value="NZ_QEKW01000006.1"/>
</dbReference>
<keyword evidence="1" id="KW-0723">Serine/threonine-protein kinase</keyword>
<dbReference type="PANTHER" id="PTHR35526">
    <property type="entry name" value="ANTI-SIGMA-F FACTOR RSBW-RELATED"/>
    <property type="match status" value="1"/>
</dbReference>
<evidence type="ECO:0000313" key="3">
    <source>
        <dbReference type="EMBL" id="PVZ09574.1"/>
    </source>
</evidence>
<keyword evidence="4" id="KW-1185">Reference proteome</keyword>
<dbReference type="InterPro" id="IPR003594">
    <property type="entry name" value="HATPase_dom"/>
</dbReference>
<name>A0A2U1FBN4_9PSEU</name>
<evidence type="ECO:0000313" key="4">
    <source>
        <dbReference type="Proteomes" id="UP000245639"/>
    </source>
</evidence>
<dbReference type="SUPFAM" id="SSF55874">
    <property type="entry name" value="ATPase domain of HSP90 chaperone/DNA topoisomerase II/histidine kinase"/>
    <property type="match status" value="1"/>
</dbReference>
<reference evidence="3 4" key="1">
    <citation type="submission" date="2018-04" db="EMBL/GenBank/DDBJ databases">
        <title>Genomic Encyclopedia of Type Strains, Phase IV (KMG-IV): sequencing the most valuable type-strain genomes for metagenomic binning, comparative biology and taxonomic classification.</title>
        <authorList>
            <person name="Goeker M."/>
        </authorList>
    </citation>
    <scope>NUCLEOTIDE SEQUENCE [LARGE SCALE GENOMIC DNA]</scope>
    <source>
        <strain evidence="3 4">DSM 45771</strain>
    </source>
</reference>
<evidence type="ECO:0000259" key="2">
    <source>
        <dbReference type="Pfam" id="PF13581"/>
    </source>
</evidence>
<dbReference type="PANTHER" id="PTHR35526:SF3">
    <property type="entry name" value="ANTI-SIGMA-F FACTOR RSBW"/>
    <property type="match status" value="1"/>
</dbReference>
<evidence type="ECO:0000256" key="1">
    <source>
        <dbReference type="ARBA" id="ARBA00022527"/>
    </source>
</evidence>
<dbReference type="InterPro" id="IPR050267">
    <property type="entry name" value="Anti-sigma-factor_SerPK"/>
</dbReference>
<dbReference type="AlphaFoldDB" id="A0A2U1FBN4"/>
<organism evidence="3 4">
    <name type="scientific">Actinomycetospora cinnamomea</name>
    <dbReference type="NCBI Taxonomy" id="663609"/>
    <lineage>
        <taxon>Bacteria</taxon>
        <taxon>Bacillati</taxon>
        <taxon>Actinomycetota</taxon>
        <taxon>Actinomycetes</taxon>
        <taxon>Pseudonocardiales</taxon>
        <taxon>Pseudonocardiaceae</taxon>
        <taxon>Actinomycetospora</taxon>
    </lineage>
</organism>
<gene>
    <name evidence="3" type="ORF">C8D89_106238</name>
</gene>
<keyword evidence="3" id="KW-0808">Transferase</keyword>
<feature type="domain" description="Histidine kinase/HSP90-like ATPase" evidence="2">
    <location>
        <begin position="34"/>
        <end position="167"/>
    </location>
</feature>
<comment type="caution">
    <text evidence="3">The sequence shown here is derived from an EMBL/GenBank/DDBJ whole genome shotgun (WGS) entry which is preliminary data.</text>
</comment>
<keyword evidence="3" id="KW-0418">Kinase</keyword>
<dbReference type="Proteomes" id="UP000245639">
    <property type="component" value="Unassembled WGS sequence"/>
</dbReference>
<dbReference type="CDD" id="cd16936">
    <property type="entry name" value="HATPase_RsbW-like"/>
    <property type="match status" value="1"/>
</dbReference>
<dbReference type="Gene3D" id="3.30.565.10">
    <property type="entry name" value="Histidine kinase-like ATPase, C-terminal domain"/>
    <property type="match status" value="1"/>
</dbReference>
<protein>
    <submittedName>
        <fullName evidence="3">Anti-sigma regulatory factor (Ser/Thr protein kinase)</fullName>
    </submittedName>
</protein>
<dbReference type="GO" id="GO:0004674">
    <property type="term" value="F:protein serine/threonine kinase activity"/>
    <property type="evidence" value="ECO:0007669"/>
    <property type="project" value="UniProtKB-KW"/>
</dbReference>
<proteinExistence type="predicted"/>
<dbReference type="InterPro" id="IPR036890">
    <property type="entry name" value="HATPase_C_sf"/>
</dbReference>